<feature type="signal peptide" evidence="1">
    <location>
        <begin position="1"/>
        <end position="19"/>
    </location>
</feature>
<sequence>MRILIYLFILLFFVDFIFTVNNHYDILGVNVDATNEEIKEAYQKAKEFFNEVKEAYKILNDPKKRKKYDLKHLGKTTTNSKKENSNGVDTVDYKLYVIKDMIVVERKKHDNVFHTKKVIIEGERNTLKIYTTNTDTIWENYVKIGGLDNMTTSKRNNFSDKQFKVPIAGENKESYTFKDKGSNFEIYISLKDVNVESNLNTTSDLLIEITSNYNNIIHEGVIEEKETSENKEHRLHWWQRA</sequence>
<dbReference type="InterPro" id="IPR036869">
    <property type="entry name" value="J_dom_sf"/>
</dbReference>
<dbReference type="CDD" id="cd06257">
    <property type="entry name" value="DnaJ"/>
    <property type="match status" value="1"/>
</dbReference>
<accession>A0A8T0A100</accession>
<comment type="caution">
    <text evidence="3">The sequence shown here is derived from an EMBL/GenBank/DDBJ whole genome shotgun (WGS) entry which is preliminary data.</text>
</comment>
<protein>
    <submittedName>
        <fullName evidence="3">DnaJ-like protein subfamily C member 16</fullName>
    </submittedName>
</protein>
<dbReference type="Proteomes" id="UP000605970">
    <property type="component" value="Unassembled WGS sequence"/>
</dbReference>
<feature type="domain" description="J" evidence="2">
    <location>
        <begin position="22"/>
        <end position="72"/>
    </location>
</feature>
<dbReference type="PANTHER" id="PTHR44240:SF10">
    <property type="entry name" value="J DOMAIN-CONTAINING PROTEIN"/>
    <property type="match status" value="1"/>
</dbReference>
<evidence type="ECO:0000256" key="1">
    <source>
        <dbReference type="SAM" id="SignalP"/>
    </source>
</evidence>
<gene>
    <name evidence="3" type="ORF">Mgra_00001433</name>
</gene>
<dbReference type="SUPFAM" id="SSF46565">
    <property type="entry name" value="Chaperone J-domain"/>
    <property type="match status" value="1"/>
</dbReference>
<dbReference type="InterPro" id="IPR001623">
    <property type="entry name" value="DnaJ_domain"/>
</dbReference>
<keyword evidence="1" id="KW-0732">Signal</keyword>
<feature type="chain" id="PRO_5035778909" evidence="1">
    <location>
        <begin position="20"/>
        <end position="241"/>
    </location>
</feature>
<dbReference type="PANTHER" id="PTHR44240">
    <property type="entry name" value="DNAJ DOMAIN (PROKARYOTIC HEAT SHOCK PROTEIN)-RELATED"/>
    <property type="match status" value="1"/>
</dbReference>
<dbReference type="InterPro" id="IPR052276">
    <property type="entry name" value="Diphthamide-biosynth_chaperone"/>
</dbReference>
<dbReference type="OrthoDB" id="10250354at2759"/>
<name>A0A8T0A100_9BILA</name>
<reference evidence="3" key="1">
    <citation type="journal article" date="2020" name="Ecol. Evol.">
        <title>Genome structure and content of the rice root-knot nematode (Meloidogyne graminicola).</title>
        <authorList>
            <person name="Phan N.T."/>
            <person name="Danchin E.G.J."/>
            <person name="Klopp C."/>
            <person name="Perfus-Barbeoch L."/>
            <person name="Kozlowski D.K."/>
            <person name="Koutsovoulos G.D."/>
            <person name="Lopez-Roques C."/>
            <person name="Bouchez O."/>
            <person name="Zahm M."/>
            <person name="Besnard G."/>
            <person name="Bellafiore S."/>
        </authorList>
    </citation>
    <scope>NUCLEOTIDE SEQUENCE</scope>
    <source>
        <strain evidence="3">VN-18</strain>
    </source>
</reference>
<dbReference type="AlphaFoldDB" id="A0A8T0A100"/>
<dbReference type="EMBL" id="JABEBT010000007">
    <property type="protein sequence ID" value="KAF7639202.1"/>
    <property type="molecule type" value="Genomic_DNA"/>
</dbReference>
<evidence type="ECO:0000259" key="2">
    <source>
        <dbReference type="PROSITE" id="PS50076"/>
    </source>
</evidence>
<dbReference type="PROSITE" id="PS50076">
    <property type="entry name" value="DNAJ_2"/>
    <property type="match status" value="1"/>
</dbReference>
<dbReference type="SMART" id="SM00271">
    <property type="entry name" value="DnaJ"/>
    <property type="match status" value="1"/>
</dbReference>
<evidence type="ECO:0000313" key="4">
    <source>
        <dbReference type="Proteomes" id="UP000605970"/>
    </source>
</evidence>
<keyword evidence="4" id="KW-1185">Reference proteome</keyword>
<proteinExistence type="predicted"/>
<evidence type="ECO:0000313" key="3">
    <source>
        <dbReference type="EMBL" id="KAF7639202.1"/>
    </source>
</evidence>
<dbReference type="Gene3D" id="1.10.287.110">
    <property type="entry name" value="DnaJ domain"/>
    <property type="match status" value="2"/>
</dbReference>
<organism evidence="3 4">
    <name type="scientific">Meloidogyne graminicola</name>
    <dbReference type="NCBI Taxonomy" id="189291"/>
    <lineage>
        <taxon>Eukaryota</taxon>
        <taxon>Metazoa</taxon>
        <taxon>Ecdysozoa</taxon>
        <taxon>Nematoda</taxon>
        <taxon>Chromadorea</taxon>
        <taxon>Rhabditida</taxon>
        <taxon>Tylenchina</taxon>
        <taxon>Tylenchomorpha</taxon>
        <taxon>Tylenchoidea</taxon>
        <taxon>Meloidogynidae</taxon>
        <taxon>Meloidogyninae</taxon>
        <taxon>Meloidogyne</taxon>
    </lineage>
</organism>